<organism evidence="3 4">
    <name type="scientific">Microcystis aeruginosa Ma_QC_C_20070703_M131</name>
    <dbReference type="NCBI Taxonomy" id="2486263"/>
    <lineage>
        <taxon>Bacteria</taxon>
        <taxon>Bacillati</taxon>
        <taxon>Cyanobacteriota</taxon>
        <taxon>Cyanophyceae</taxon>
        <taxon>Oscillatoriophycideae</taxon>
        <taxon>Chroococcales</taxon>
        <taxon>Microcystaceae</taxon>
        <taxon>Microcystis</taxon>
    </lineage>
</organism>
<reference evidence="3 4" key="1">
    <citation type="submission" date="2019-01" db="EMBL/GenBank/DDBJ databases">
        <title>Coherence of Microcystis species and biogeography revealed through population genomics.</title>
        <authorList>
            <person name="Perez-Carrascal O.M."/>
            <person name="Terrat Y."/>
            <person name="Giani A."/>
            <person name="Fortin N."/>
            <person name="Tromas N."/>
            <person name="Shapiro B.J."/>
        </authorList>
    </citation>
    <scope>NUCLEOTIDE SEQUENCE [LARGE SCALE GENOMIC DNA]</scope>
    <source>
        <strain evidence="3">Ma_QC_C_20070703_M131</strain>
    </source>
</reference>
<dbReference type="Proteomes" id="UP000316443">
    <property type="component" value="Unassembled WGS sequence"/>
</dbReference>
<evidence type="ECO:0000313" key="4">
    <source>
        <dbReference type="Proteomes" id="UP000316443"/>
    </source>
</evidence>
<dbReference type="InterPro" id="IPR005000">
    <property type="entry name" value="Aldolase/citrate-lyase_domain"/>
</dbReference>
<dbReference type="AlphaFoldDB" id="A0A551YHH1"/>
<keyword evidence="1" id="KW-0479">Metal-binding</keyword>
<dbReference type="GO" id="GO:0046872">
    <property type="term" value="F:metal ion binding"/>
    <property type="evidence" value="ECO:0007669"/>
    <property type="project" value="UniProtKB-KW"/>
</dbReference>
<dbReference type="InterPro" id="IPR040442">
    <property type="entry name" value="Pyrv_kinase-like_dom_sf"/>
</dbReference>
<gene>
    <name evidence="3" type="ORF">EWV85_04185</name>
</gene>
<dbReference type="SUPFAM" id="SSF51621">
    <property type="entry name" value="Phosphoenolpyruvate/pyruvate domain"/>
    <property type="match status" value="1"/>
</dbReference>
<evidence type="ECO:0000256" key="1">
    <source>
        <dbReference type="ARBA" id="ARBA00022723"/>
    </source>
</evidence>
<protein>
    <recommendedName>
        <fullName evidence="2">HpcH/HpaI aldolase/citrate lyase domain-containing protein</fullName>
    </recommendedName>
</protein>
<name>A0A551YHH1_MICAE</name>
<dbReference type="Pfam" id="PF03328">
    <property type="entry name" value="HpcH_HpaI"/>
    <property type="match status" value="1"/>
</dbReference>
<feature type="domain" description="HpcH/HpaI aldolase/citrate lyase" evidence="2">
    <location>
        <begin position="17"/>
        <end position="144"/>
    </location>
</feature>
<evidence type="ECO:0000259" key="2">
    <source>
        <dbReference type="Pfam" id="PF03328"/>
    </source>
</evidence>
<accession>A0A551YHH1</accession>
<comment type="caution">
    <text evidence="3">The sequence shown here is derived from an EMBL/GenBank/DDBJ whole genome shotgun (WGS) entry which is preliminary data.</text>
</comment>
<dbReference type="EMBL" id="SFCA01000049">
    <property type="protein sequence ID" value="TRT60420.1"/>
    <property type="molecule type" value="Genomic_DNA"/>
</dbReference>
<evidence type="ECO:0000313" key="3">
    <source>
        <dbReference type="EMBL" id="TRT60420.1"/>
    </source>
</evidence>
<dbReference type="InterPro" id="IPR015813">
    <property type="entry name" value="Pyrv/PenolPyrv_kinase-like_dom"/>
</dbReference>
<dbReference type="Gene3D" id="3.20.20.60">
    <property type="entry name" value="Phosphoenolpyruvate-binding domains"/>
    <property type="match status" value="1"/>
</dbReference>
<dbReference type="GO" id="GO:0003824">
    <property type="term" value="F:catalytic activity"/>
    <property type="evidence" value="ECO:0007669"/>
    <property type="project" value="InterPro"/>
</dbReference>
<proteinExistence type="predicted"/>
<sequence length="270" mass="30377">MNHIMSHYTTDIDHLRLFLFTTDALLAKQAEQVGIDSIIVDWERIGKRERQISYSTQINADTPEDVVALAEVISIPITVRINPLDNNTSDEIETALDSGAKIIMLPMAKVPSEVDKFISLVNGRAKTLVQIETHTLVEHCHELRDLGWDYSYIGLNDLMISRQKNSIWDLLADGTVEQIFQILNNRIVGFGGVTRISGGNPIPFLELLHEMARLNCGLSVLRRTFKNEMSGRNLQAEMQAIRAAWVAARLRSREAVLADQLTFLKRLGAN</sequence>